<dbReference type="OrthoDB" id="9789971at2"/>
<feature type="domain" description="CGGC" evidence="1">
    <location>
        <begin position="3"/>
        <end position="115"/>
    </location>
</feature>
<sequence length="125" mass="13731">MKKIVILACKMIREQNLCPGDAKCLVAFMRKEGEFERYKNEDAAIVGIMDCGGCEGNKTRAICSLLLLKTQLSALKENVDVLHIGTCIIKFCPRKDDIIAAVKEKAGVEVIEGTHKYAPATIFGN</sequence>
<dbReference type="AlphaFoldDB" id="A0A0U9HX35"/>
<proteinExistence type="predicted"/>
<organism evidence="2 3">
    <name type="scientific">Thermodesulfovibrio aggregans</name>
    <dbReference type="NCBI Taxonomy" id="86166"/>
    <lineage>
        <taxon>Bacteria</taxon>
        <taxon>Pseudomonadati</taxon>
        <taxon>Nitrospirota</taxon>
        <taxon>Thermodesulfovibrionia</taxon>
        <taxon>Thermodesulfovibrionales</taxon>
        <taxon>Thermodesulfovibrionaceae</taxon>
        <taxon>Thermodesulfovibrio</taxon>
    </lineage>
</organism>
<accession>A0A0U9HX35</accession>
<name>A0A0U9HX35_9BACT</name>
<dbReference type="InterPro" id="IPR014925">
    <property type="entry name" value="CGGC_dom"/>
</dbReference>
<dbReference type="Pfam" id="PF08821">
    <property type="entry name" value="CGGC"/>
    <property type="match status" value="1"/>
</dbReference>
<gene>
    <name evidence="2" type="ORF">TAGGR_1440</name>
</gene>
<evidence type="ECO:0000313" key="2">
    <source>
        <dbReference type="EMBL" id="GAQ94261.1"/>
    </source>
</evidence>
<dbReference type="EMBL" id="BCNO01000001">
    <property type="protein sequence ID" value="GAQ94261.1"/>
    <property type="molecule type" value="Genomic_DNA"/>
</dbReference>
<dbReference type="STRING" id="86166.TAGGR_1440"/>
<dbReference type="SMART" id="SM01078">
    <property type="entry name" value="CGGC"/>
    <property type="match status" value="1"/>
</dbReference>
<protein>
    <submittedName>
        <fullName evidence="2">Predicted metal-binding protein</fullName>
    </submittedName>
</protein>
<evidence type="ECO:0000259" key="1">
    <source>
        <dbReference type="SMART" id="SM01078"/>
    </source>
</evidence>
<comment type="caution">
    <text evidence="2">The sequence shown here is derived from an EMBL/GenBank/DDBJ whole genome shotgun (WGS) entry which is preliminary data.</text>
</comment>
<dbReference type="RefSeq" id="WP_059175725.1">
    <property type="nucleotide sequence ID" value="NZ_BCNO01000001.1"/>
</dbReference>
<keyword evidence="3" id="KW-1185">Reference proteome</keyword>
<evidence type="ECO:0000313" key="3">
    <source>
        <dbReference type="Proteomes" id="UP000054976"/>
    </source>
</evidence>
<dbReference type="Proteomes" id="UP000054976">
    <property type="component" value="Unassembled WGS sequence"/>
</dbReference>
<reference evidence="3" key="1">
    <citation type="submission" date="2016-01" db="EMBL/GenBank/DDBJ databases">
        <title>Draft genome sequence of Thermodesulfovibrio aggregans strain TGE-P1.</title>
        <authorList>
            <person name="Sekiguchi Y."/>
            <person name="Ohashi A."/>
            <person name="Matsuura N."/>
            <person name="Tourlousse M.D."/>
        </authorList>
    </citation>
    <scope>NUCLEOTIDE SEQUENCE [LARGE SCALE GENOMIC DNA]</scope>
    <source>
        <strain evidence="3">TGE-P1</strain>
    </source>
</reference>